<accession>A0A067Z237</accession>
<sequence>MEAWNRIGNTTLYSGSIPAPGPVSGAERCIVIHGTAAIFSVMV</sequence>
<evidence type="ECO:0000313" key="2">
    <source>
        <dbReference type="Proteomes" id="UP000031656"/>
    </source>
</evidence>
<dbReference type="Proteomes" id="UP000031656">
    <property type="component" value="Chromosome"/>
</dbReference>
<organism evidence="1 2">
    <name type="scientific">Gluconobacter oxydans DSM 3504</name>
    <dbReference type="NCBI Taxonomy" id="1288313"/>
    <lineage>
        <taxon>Bacteria</taxon>
        <taxon>Pseudomonadati</taxon>
        <taxon>Pseudomonadota</taxon>
        <taxon>Alphaproteobacteria</taxon>
        <taxon>Acetobacterales</taxon>
        <taxon>Acetobacteraceae</taxon>
        <taxon>Gluconobacter</taxon>
    </lineage>
</organism>
<gene>
    <name evidence="1" type="ORF">GLS_c05730</name>
</gene>
<dbReference type="EMBL" id="CP004373">
    <property type="protein sequence ID" value="AHK70488.1"/>
    <property type="molecule type" value="Genomic_DNA"/>
</dbReference>
<protein>
    <submittedName>
        <fullName evidence="1">Uncharacterized protein</fullName>
    </submittedName>
</protein>
<name>A0A067Z237_GLUOY</name>
<proteinExistence type="predicted"/>
<dbReference type="KEGG" id="goy:GLS_c05730"/>
<dbReference type="HOGENOM" id="CLU_3234198_0_0_5"/>
<evidence type="ECO:0000313" key="1">
    <source>
        <dbReference type="EMBL" id="AHK70488.1"/>
    </source>
</evidence>
<reference evidence="1 2" key="1">
    <citation type="journal article" date="2015" name="Appl. Microbiol. Biotechnol.">
        <title>The consequence of an additional NADH dehydrogenase paralog on the growth of Gluconobacter oxydans DSM3504.</title>
        <authorList>
            <person name="Kostner D."/>
            <person name="Luchterhand B."/>
            <person name="Junker A."/>
            <person name="Volland S."/>
            <person name="Daniel R."/>
            <person name="Buchs J."/>
            <person name="Liebl W."/>
            <person name="Ehrenreich A."/>
        </authorList>
    </citation>
    <scope>NUCLEOTIDE SEQUENCE [LARGE SCALE GENOMIC DNA]</scope>
    <source>
        <strain evidence="1">DSM 3504</strain>
    </source>
</reference>
<dbReference type="AlphaFoldDB" id="A0A067Z237"/>